<dbReference type="OrthoDB" id="2247939at2759"/>
<sequence>MVFNFYIVSLRWRPPKLVIDEEVLSRNLSAFLPNTIVEDRIGQIRRLVRNHCPSHHIDFYIFLLAVVCIVCSAIFTFIARSLNISMWCPLILLLVPTGLSFWTSKRRSTLIIKIKEFESRLKKTLYEFNTNDSIHHIHWSLERVPIEQAPCRSARFCLMIHITELDPEMGIYNTNGEELPTYQVATNNILLPPSYHELLLIRPPEPAVL</sequence>
<dbReference type="EMBL" id="JAEPRD010000281">
    <property type="protein sequence ID" value="KAG2192584.1"/>
    <property type="molecule type" value="Genomic_DNA"/>
</dbReference>
<keyword evidence="1" id="KW-0472">Membrane</keyword>
<protein>
    <submittedName>
        <fullName evidence="2">Uncharacterized protein</fullName>
    </submittedName>
</protein>
<feature type="transmembrane region" description="Helical" evidence="1">
    <location>
        <begin position="59"/>
        <end position="78"/>
    </location>
</feature>
<evidence type="ECO:0000256" key="1">
    <source>
        <dbReference type="SAM" id="Phobius"/>
    </source>
</evidence>
<keyword evidence="3" id="KW-1185">Reference proteome</keyword>
<dbReference type="Proteomes" id="UP000603453">
    <property type="component" value="Unassembled WGS sequence"/>
</dbReference>
<reference evidence="2" key="1">
    <citation type="submission" date="2020-12" db="EMBL/GenBank/DDBJ databases">
        <title>Metabolic potential, ecology and presence of endohyphal bacteria is reflected in genomic diversity of Mucoromycotina.</title>
        <authorList>
            <person name="Muszewska A."/>
            <person name="Okrasinska A."/>
            <person name="Steczkiewicz K."/>
            <person name="Drgas O."/>
            <person name="Orlowska M."/>
            <person name="Perlinska-Lenart U."/>
            <person name="Aleksandrzak-Piekarczyk T."/>
            <person name="Szatraj K."/>
            <person name="Zielenkiewicz U."/>
            <person name="Pilsyk S."/>
            <person name="Malc E."/>
            <person name="Mieczkowski P."/>
            <person name="Kruszewska J.S."/>
            <person name="Biernat P."/>
            <person name="Pawlowska J."/>
        </authorList>
    </citation>
    <scope>NUCLEOTIDE SEQUENCE</scope>
    <source>
        <strain evidence="2">WA0000017839</strain>
    </source>
</reference>
<feature type="transmembrane region" description="Helical" evidence="1">
    <location>
        <begin position="84"/>
        <end position="103"/>
    </location>
</feature>
<accession>A0A8H7QGY4</accession>
<organism evidence="2 3">
    <name type="scientific">Mucor saturninus</name>
    <dbReference type="NCBI Taxonomy" id="64648"/>
    <lineage>
        <taxon>Eukaryota</taxon>
        <taxon>Fungi</taxon>
        <taxon>Fungi incertae sedis</taxon>
        <taxon>Mucoromycota</taxon>
        <taxon>Mucoromycotina</taxon>
        <taxon>Mucoromycetes</taxon>
        <taxon>Mucorales</taxon>
        <taxon>Mucorineae</taxon>
        <taxon>Mucoraceae</taxon>
        <taxon>Mucor</taxon>
    </lineage>
</organism>
<gene>
    <name evidence="2" type="ORF">INT47_006036</name>
</gene>
<evidence type="ECO:0000313" key="2">
    <source>
        <dbReference type="EMBL" id="KAG2192584.1"/>
    </source>
</evidence>
<keyword evidence="1" id="KW-0812">Transmembrane</keyword>
<proteinExistence type="predicted"/>
<dbReference type="AlphaFoldDB" id="A0A8H7QGY4"/>
<keyword evidence="1" id="KW-1133">Transmembrane helix</keyword>
<comment type="caution">
    <text evidence="2">The sequence shown here is derived from an EMBL/GenBank/DDBJ whole genome shotgun (WGS) entry which is preliminary data.</text>
</comment>
<name>A0A8H7QGY4_9FUNG</name>
<evidence type="ECO:0000313" key="3">
    <source>
        <dbReference type="Proteomes" id="UP000603453"/>
    </source>
</evidence>